<feature type="transmembrane region" description="Helical" evidence="1">
    <location>
        <begin position="214"/>
        <end position="236"/>
    </location>
</feature>
<name>A0A9J6BBS7_POLVA</name>
<evidence type="ECO:0000313" key="2">
    <source>
        <dbReference type="EMBL" id="KAG5667154.1"/>
    </source>
</evidence>
<dbReference type="EMBL" id="JADBJN010000004">
    <property type="protein sequence ID" value="KAG5667154.1"/>
    <property type="molecule type" value="Genomic_DNA"/>
</dbReference>
<keyword evidence="3" id="KW-1185">Reference proteome</keyword>
<feature type="transmembrane region" description="Helical" evidence="1">
    <location>
        <begin position="78"/>
        <end position="101"/>
    </location>
</feature>
<keyword evidence="1" id="KW-0812">Transmembrane</keyword>
<protein>
    <submittedName>
        <fullName evidence="2">Uncharacterized protein</fullName>
    </submittedName>
</protein>
<dbReference type="Proteomes" id="UP001107558">
    <property type="component" value="Chromosome 4"/>
</dbReference>
<evidence type="ECO:0000256" key="1">
    <source>
        <dbReference type="SAM" id="Phobius"/>
    </source>
</evidence>
<dbReference type="OrthoDB" id="10373820at2759"/>
<feature type="transmembrane region" description="Helical" evidence="1">
    <location>
        <begin position="15"/>
        <end position="40"/>
    </location>
</feature>
<feature type="transmembrane region" description="Helical" evidence="1">
    <location>
        <begin position="181"/>
        <end position="202"/>
    </location>
</feature>
<feature type="transmembrane region" description="Helical" evidence="1">
    <location>
        <begin position="52"/>
        <end position="72"/>
    </location>
</feature>
<feature type="transmembrane region" description="Helical" evidence="1">
    <location>
        <begin position="288"/>
        <end position="309"/>
    </location>
</feature>
<comment type="caution">
    <text evidence="2">The sequence shown here is derived from an EMBL/GenBank/DDBJ whole genome shotgun (WGS) entry which is preliminary data.</text>
</comment>
<proteinExistence type="predicted"/>
<keyword evidence="1" id="KW-0472">Membrane</keyword>
<feature type="transmembrane region" description="Helical" evidence="1">
    <location>
        <begin position="113"/>
        <end position="131"/>
    </location>
</feature>
<sequence>MFTLKKFLFCFELEIGAYCVAAYCSITSLLLLIFLATLLYNANVIEVVKISICVIFVSYYILTSVVIVQNVLVRKTGILNHFMVLHGFMTCLLVSAGIILLEAYNSLERLLPFLADVTFRIYALLILYSIHKKYAEEEKEKLDNAEIQSAVPSENLSNAEAQVAPQKQSTLDRYAEIGSNVFAGFNLVVGIVAMPYFMYCVFTAYINSNELKDSLVLLAIASLTTILALILFVGISQRNSTFVLPMLIVNAILLIVTITAVILPTMINDPGPPEVKLKREDLKINDKLPHFSALMIVAWVFLILCVWSLNDKFKSEEHDKKVLAADKEAAVNYGTNEQK</sequence>
<evidence type="ECO:0000313" key="3">
    <source>
        <dbReference type="Proteomes" id="UP001107558"/>
    </source>
</evidence>
<reference evidence="2" key="1">
    <citation type="submission" date="2021-03" db="EMBL/GenBank/DDBJ databases">
        <title>Chromosome level genome of the anhydrobiotic midge Polypedilum vanderplanki.</title>
        <authorList>
            <person name="Yoshida Y."/>
            <person name="Kikawada T."/>
            <person name="Gusev O."/>
        </authorList>
    </citation>
    <scope>NUCLEOTIDE SEQUENCE</scope>
    <source>
        <strain evidence="2">NIAS01</strain>
        <tissue evidence="2">Whole body or cell culture</tissue>
    </source>
</reference>
<dbReference type="AlphaFoldDB" id="A0A9J6BBS7"/>
<keyword evidence="1" id="KW-1133">Transmembrane helix</keyword>
<organism evidence="2 3">
    <name type="scientific">Polypedilum vanderplanki</name>
    <name type="common">Sleeping chironomid midge</name>
    <dbReference type="NCBI Taxonomy" id="319348"/>
    <lineage>
        <taxon>Eukaryota</taxon>
        <taxon>Metazoa</taxon>
        <taxon>Ecdysozoa</taxon>
        <taxon>Arthropoda</taxon>
        <taxon>Hexapoda</taxon>
        <taxon>Insecta</taxon>
        <taxon>Pterygota</taxon>
        <taxon>Neoptera</taxon>
        <taxon>Endopterygota</taxon>
        <taxon>Diptera</taxon>
        <taxon>Nematocera</taxon>
        <taxon>Chironomoidea</taxon>
        <taxon>Chironomidae</taxon>
        <taxon>Chironominae</taxon>
        <taxon>Polypedilum</taxon>
        <taxon>Polypedilum</taxon>
    </lineage>
</organism>
<gene>
    <name evidence="2" type="ORF">PVAND_015151</name>
</gene>
<accession>A0A9J6BBS7</accession>
<feature type="transmembrane region" description="Helical" evidence="1">
    <location>
        <begin position="242"/>
        <end position="267"/>
    </location>
</feature>